<dbReference type="CDD" id="cd02440">
    <property type="entry name" value="AdoMet_MTases"/>
    <property type="match status" value="1"/>
</dbReference>
<reference evidence="1" key="1">
    <citation type="submission" date="2020-09" db="EMBL/GenBank/DDBJ databases">
        <title>Bosea spartocytisi sp. nov. a root nodule endophyte of Spartocytisus supranubius in the high mountain ecosystem fo the Teide National Park (Canary Islands, Spain).</title>
        <authorList>
            <person name="Pulido-Suarez L."/>
            <person name="Peix A."/>
            <person name="Igual J.M."/>
            <person name="Socas-Perez N."/>
            <person name="Velazquez E."/>
            <person name="Flores-Felix J.D."/>
            <person name="Leon-Barrios M."/>
        </authorList>
    </citation>
    <scope>NUCLEOTIDE SEQUENCE</scope>
    <source>
        <strain evidence="1">SSUT16</strain>
    </source>
</reference>
<dbReference type="AlphaFoldDB" id="A0A927EAK5"/>
<comment type="caution">
    <text evidence="1">The sequence shown here is derived from an EMBL/GenBank/DDBJ whole genome shotgun (WGS) entry which is preliminary data.</text>
</comment>
<dbReference type="Proteomes" id="UP000619295">
    <property type="component" value="Unassembled WGS sequence"/>
</dbReference>
<dbReference type="SUPFAM" id="SSF53335">
    <property type="entry name" value="S-adenosyl-L-methionine-dependent methyltransferases"/>
    <property type="match status" value="1"/>
</dbReference>
<keyword evidence="1" id="KW-0808">Transferase</keyword>
<name>A0A927EAK5_9HYPH</name>
<evidence type="ECO:0000313" key="2">
    <source>
        <dbReference type="Proteomes" id="UP000619295"/>
    </source>
</evidence>
<keyword evidence="2" id="KW-1185">Reference proteome</keyword>
<gene>
    <name evidence="1" type="ORF">IED13_16730</name>
</gene>
<dbReference type="InterPro" id="IPR029063">
    <property type="entry name" value="SAM-dependent_MTases_sf"/>
</dbReference>
<dbReference type="EMBL" id="JACXWY010000010">
    <property type="protein sequence ID" value="MBD3847352.1"/>
    <property type="molecule type" value="Genomic_DNA"/>
</dbReference>
<dbReference type="Gene3D" id="3.40.50.150">
    <property type="entry name" value="Vaccinia Virus protein VP39"/>
    <property type="match status" value="1"/>
</dbReference>
<protein>
    <submittedName>
        <fullName evidence="1">Class I SAM-dependent methyltransferase</fullName>
    </submittedName>
</protein>
<evidence type="ECO:0000313" key="1">
    <source>
        <dbReference type="EMBL" id="MBD3847352.1"/>
    </source>
</evidence>
<accession>A0A927EAK5</accession>
<dbReference type="Pfam" id="PF13489">
    <property type="entry name" value="Methyltransf_23"/>
    <property type="match status" value="1"/>
</dbReference>
<proteinExistence type="predicted"/>
<dbReference type="GO" id="GO:0008168">
    <property type="term" value="F:methyltransferase activity"/>
    <property type="evidence" value="ECO:0007669"/>
    <property type="project" value="UniProtKB-KW"/>
</dbReference>
<keyword evidence="1" id="KW-0489">Methyltransferase</keyword>
<organism evidence="1 2">
    <name type="scientific">Bosea spartocytisi</name>
    <dbReference type="NCBI Taxonomy" id="2773451"/>
    <lineage>
        <taxon>Bacteria</taxon>
        <taxon>Pseudomonadati</taxon>
        <taxon>Pseudomonadota</taxon>
        <taxon>Alphaproteobacteria</taxon>
        <taxon>Hyphomicrobiales</taxon>
        <taxon>Boseaceae</taxon>
        <taxon>Bosea</taxon>
    </lineage>
</organism>
<dbReference type="PANTHER" id="PTHR43861">
    <property type="entry name" value="TRANS-ACONITATE 2-METHYLTRANSFERASE-RELATED"/>
    <property type="match status" value="1"/>
</dbReference>
<sequence length="318" mass="35563">MPAVWYTLRHLVPWTGYPYVGQSVQCNLCGSRETVIIGRIDRRLKRLTSVCCSQCGLIRTDPMPTAEELASYYADSYRLDYQGAFGGQPPRFHVTRSLREARARAALLAPALRPGAQVLDFGSGSGEFIALVQEAGCEVVGIEPSRAYAAFARRRYGVTVIEDESQASFAPEYFDVITTHHVLEHLRDPVDALRRLARWLAPNGVLYVSVPHMAAEHKRPHERFHFGHTHGFVPETLNLAALCSGLEPDPRFCPEGTTVVYRKTNGPAPPTIAAPEIVARIIDLYSRQRLLPYVASGAWLWPVLRRNAKVLRDSVFLR</sequence>
<dbReference type="GO" id="GO:0032259">
    <property type="term" value="P:methylation"/>
    <property type="evidence" value="ECO:0007669"/>
    <property type="project" value="UniProtKB-KW"/>
</dbReference>